<feature type="compositionally biased region" description="Low complexity" evidence="5">
    <location>
        <begin position="1373"/>
        <end position="1384"/>
    </location>
</feature>
<organism evidence="7 8">
    <name type="scientific">Chara braunii</name>
    <name type="common">Braun's stonewort</name>
    <dbReference type="NCBI Taxonomy" id="69332"/>
    <lineage>
        <taxon>Eukaryota</taxon>
        <taxon>Viridiplantae</taxon>
        <taxon>Streptophyta</taxon>
        <taxon>Charophyceae</taxon>
        <taxon>Charales</taxon>
        <taxon>Characeae</taxon>
        <taxon>Chara</taxon>
    </lineage>
</organism>
<accession>A0A388LYH2</accession>
<feature type="domain" description="PHD-type" evidence="6">
    <location>
        <begin position="1117"/>
        <end position="1166"/>
    </location>
</feature>
<feature type="region of interest" description="Disordered" evidence="5">
    <location>
        <begin position="1974"/>
        <end position="2109"/>
    </location>
</feature>
<evidence type="ECO:0000259" key="6">
    <source>
        <dbReference type="PROSITE" id="PS50016"/>
    </source>
</evidence>
<dbReference type="SUPFAM" id="SSF56219">
    <property type="entry name" value="DNase I-like"/>
    <property type="match status" value="1"/>
</dbReference>
<feature type="compositionally biased region" description="Low complexity" evidence="5">
    <location>
        <begin position="1635"/>
        <end position="1646"/>
    </location>
</feature>
<keyword evidence="1" id="KW-0479">Metal-binding</keyword>
<dbReference type="Proteomes" id="UP000265515">
    <property type="component" value="Unassembled WGS sequence"/>
</dbReference>
<dbReference type="Gene3D" id="3.60.10.10">
    <property type="entry name" value="Endonuclease/exonuclease/phosphatase"/>
    <property type="match status" value="1"/>
</dbReference>
<feature type="compositionally biased region" description="Basic and acidic residues" evidence="5">
    <location>
        <begin position="2649"/>
        <end position="2660"/>
    </location>
</feature>
<feature type="compositionally biased region" description="Polar residues" evidence="5">
    <location>
        <begin position="250"/>
        <end position="264"/>
    </location>
</feature>
<evidence type="ECO:0000313" key="8">
    <source>
        <dbReference type="Proteomes" id="UP000265515"/>
    </source>
</evidence>
<feature type="compositionally biased region" description="Basic and acidic residues" evidence="5">
    <location>
        <begin position="1837"/>
        <end position="1848"/>
    </location>
</feature>
<feature type="compositionally biased region" description="Basic and acidic residues" evidence="5">
    <location>
        <begin position="2620"/>
        <end position="2642"/>
    </location>
</feature>
<keyword evidence="8" id="KW-1185">Reference proteome</keyword>
<keyword evidence="2 4" id="KW-0863">Zinc-finger</keyword>
<feature type="compositionally biased region" description="Basic and acidic residues" evidence="5">
    <location>
        <begin position="204"/>
        <end position="218"/>
    </location>
</feature>
<feature type="compositionally biased region" description="Low complexity" evidence="5">
    <location>
        <begin position="1289"/>
        <end position="1307"/>
    </location>
</feature>
<feature type="region of interest" description="Disordered" evidence="5">
    <location>
        <begin position="204"/>
        <end position="360"/>
    </location>
</feature>
<feature type="region of interest" description="Disordered" evidence="5">
    <location>
        <begin position="1941"/>
        <end position="1960"/>
    </location>
</feature>
<feature type="compositionally biased region" description="Basic and acidic residues" evidence="5">
    <location>
        <begin position="269"/>
        <end position="284"/>
    </location>
</feature>
<protein>
    <recommendedName>
        <fullName evidence="6">PHD-type domain-containing protein</fullName>
    </recommendedName>
</protein>
<sequence>MYVIAHTVACRLAERASNWSGKTKREWCRHVEETWTLGRGPIRVDIGTEADTTVTYLAPTVELCDWLINDRRVEEIRAAEVQGQVRLLPWKLPTEMQVERLPNGSGGHGSKCISRRFWRLCGWEGPWSTSTGQLRKSKSSTTRNVNIPGGRARERGHEDMVRVTGQRSIRKVKRGGGCRCNVSWAGGVDDPMQSDEPHWLFGKERKRKAEQSSGEERGQQMPGAEQQRAGREQGSQAETQPKTKEDVKTPETQPANGQQASSEELVQGGKKEGKEGDKDSDSSRQAKQTGGVGMEEDGKGAAMTQEEDGTAQGKMADLGSSLTGEGEGCDFRRQGRQRRGTEERRGAGSEPGHCTTGIDGRWARLRRGKGTEEIGSRRRMWEQLQTVTLDVNKIIIAGDFSLVAVPVLDSATARHVEADSLELLSGRTALGCTDSYRTLHPQDREFTFWGNAVTRRSRIDMIWASVSRIYTIWASVELTEAIEQVHIVPMETSDHSALIASYPVGQLEKGHPPKAIPGCVFKSEEFQPEVARFWEEWIDECPQENLFAHVAKAIQDLRERLVKQLRSSYLAHQRTREEYTRRMEELNIGLVGEQTEDEWWAEWVEAARGWRELGTRKMAPLMTAMDPPFDDNQPTQRTTRGILKCIRDFYYLLLTEEEDWTPEDIAKEPEQAVWRHIRSGLDLASTCGLEKDVKTEEVERVVADLPCLKAPDLDGMPVEVYKEFHNFFVILLTTAYNEVRKHGSFPQSFAEAYVVLLYKKGAKEDVRNWRLISILTALCKILAKVMATCVKEVLPHLIDCTQTGFVSGCQIPSYVILAQQILEEDRTDAQAAPRLSSPLTSRKRMTVNGVRSDKLKVTRTVRQGCPLSPALYVIYIDSMHDILRADDRLIALKVGLSMELQSTAFADGLIAVIPLTALQLGVLKYDPQTFCKYSGARVNWQKLKAILPLEVDPSEGWDIPTVTEGERLAFLGANLTLSYGGIEQMALRSTAAVARLKPWSARGSMGVFRRALVIKNSVLATLWYAGVAHIPGKCTFRYIRKAINAHLWSNNAQAEDSICRVAWNKLIQPSRFGGLGLLDPRLQIIALQLRQLIWHLLATKYNPTEEELREVVDPYSSALCTECHSGVDDELLLLCDRCDAAAHTYCIGLGNSVPEGEYICSLCRSVDERLQQAAALAGGANGAEADAEAFSGWETGEGEWGSSECDSTEADDASDGSRSDEAEDSEDDNEASEYEEVVTVARIHRATRRASSRSQNATVSRARQGGGRTRRRATGTRRRGRTRRRATSTRRPAQRAARTVAQRAAARTGRRASATRRSATRRASGSAGTRHQTISAVIDRMRRNGNSRVRQTHALLAHFVHLSRPALAARSAVPVAARRPAPSRQTSVQNPRNPAPVASNRHPAPPTAELSNQTVHVDGAGQHDVVNRYREQWDALRNGTMTFASPSRRGPVGPGAASDVQSRRGATAPQSSLRTPLSSESPLAAVTSSSVARRAVSTGQPSGNLGGSGMDATGSVQRRIAIRQPNLDQVWLNAARARSLLLSLRRGSLASSSEDQPAAAGSGGGTVESAAVRSQQTARAHGNSAVANSALGQRTFRANVSSSAQDFGATASRARTSLVHQPAAAVGDRGSAGLAAARHQQAPRAQGNSPLVGNNAVGQQTVRSRVNSSVPENGAVSDETQAGLALPRANQNGDGNRRALRLGATGLTSAVSQATTHAHFHGHLSTTAQAKLASASVDQNGDGGRHVNASNVQTTTSSANVTVRLQVHGTNSMSIGAQTAVPVGCADHNRNRGRQLKSTSAAASALAVNGGAGADARTSSLSTEAQAELSPAPSELNKADGRHGSCRDSPVRGECGLVVRTTGVKGVEGGQGIARTSDLVVEGAATPSAVQDGGSSGEVAEPGLPCTVVPNEGSAGAAAQVGISSNVVICRPPLVAEANQAEGSVAGQPTSSSRPAKHGLPLDGALKKILEEPMSSHSVSDAALPDSEPPKRSSTSSCHGDFRPGFAAERQEAVSAGGSRCARTTDRGNAGRQGGQGDGEEAGMAAGAGKMAKRAKGARGDADIKGRLTPQLDGRTSGGQPEATVRTEDISTARSGSAGRARPYNTLKKEDPSVLSYQTWSDRGQEDSSGICWPLVVPSKVHGQDSVHNSLGQVDNLREFDHHEGRERRPSSYENMSCMMAELKEVRLGSDRGGWVGESRRLETCVNGGEAMMTDATSAWANMSIGEHENTNWMGPLNDSWADGHRGINPCQHQQEIYQSSAYEQTWAQSAPSSAAGGWPANSRWPGREWEWQQPTSYSGSYERHSDEHVSLPPHPVNKELPEWRGNQTEDCARWEWRNNQAVDCARGEWRDNQAVDCAGWQWRDNQAVGCAEQTMHLQGGGGGGGSLLAGNAPQMGAHHTQTPPWQAGGMWCSEQRNLTGLETQRHHHGRSLGIDVHSDQGWGFGTQNMSQAQTSLTSGRSFATGNMVWDEQLPRAKDSLMGRENGGMVLPAPSSWPLMGRENGGMVLPAPSSWPPFPPVGNGLREVERMSRGMMPGVAVSHPPEMLPRVGNCERNDDLSSGGAVAGGGSFPGMGKLSPGYTVQGVGPAQAVGASALEQKLANREGDITLRDRQAIKAEVVGEKQDTGEEVREKEGHQEKDRRKKEARKLQKEKTKEWSSQRPIAGELAAKLVKKELRPLYDDKKIDKEKFKAAARAATHSLLEEWGYSSIQSIGETAQSRCRHGVLVPACLGSGIKPESFEMAVMDKVCAKCVESHVYRALVDDLMKAKG</sequence>
<dbReference type="InterPro" id="IPR011011">
    <property type="entry name" value="Znf_FYVE_PHD"/>
</dbReference>
<dbReference type="Pfam" id="PF00628">
    <property type="entry name" value="PHD"/>
    <property type="match status" value="1"/>
</dbReference>
<dbReference type="GO" id="GO:0008270">
    <property type="term" value="F:zinc ion binding"/>
    <property type="evidence" value="ECO:0007669"/>
    <property type="project" value="UniProtKB-KW"/>
</dbReference>
<feature type="compositionally biased region" description="Basic and acidic residues" evidence="5">
    <location>
        <begin position="329"/>
        <end position="347"/>
    </location>
</feature>
<dbReference type="InterPro" id="IPR036691">
    <property type="entry name" value="Endo/exonu/phosph_ase_sf"/>
</dbReference>
<feature type="compositionally biased region" description="Polar residues" evidence="5">
    <location>
        <begin position="1647"/>
        <end position="1671"/>
    </location>
</feature>
<dbReference type="EMBL" id="BFEA01000609">
    <property type="protein sequence ID" value="GBG87380.1"/>
    <property type="molecule type" value="Genomic_DNA"/>
</dbReference>
<feature type="compositionally biased region" description="Acidic residues" evidence="5">
    <location>
        <begin position="1221"/>
        <end position="1236"/>
    </location>
</feature>
<dbReference type="OrthoDB" id="365379at2759"/>
<feature type="region of interest" description="Disordered" evidence="5">
    <location>
        <begin position="1441"/>
        <end position="1512"/>
    </location>
</feature>
<feature type="compositionally biased region" description="Polar residues" evidence="5">
    <location>
        <begin position="1468"/>
        <end position="1481"/>
    </location>
</feature>
<evidence type="ECO:0000256" key="1">
    <source>
        <dbReference type="ARBA" id="ARBA00022723"/>
    </source>
</evidence>
<evidence type="ECO:0000256" key="3">
    <source>
        <dbReference type="ARBA" id="ARBA00022833"/>
    </source>
</evidence>
<keyword evidence="3" id="KW-0862">Zinc</keyword>
<comment type="caution">
    <text evidence="7">The sequence shown here is derived from an EMBL/GenBank/DDBJ whole genome shotgun (WGS) entry which is preliminary data.</text>
</comment>
<dbReference type="CDD" id="cd01650">
    <property type="entry name" value="RT_nLTR_like"/>
    <property type="match status" value="1"/>
</dbReference>
<dbReference type="InterPro" id="IPR013083">
    <property type="entry name" value="Znf_RING/FYVE/PHD"/>
</dbReference>
<feature type="compositionally biased region" description="Basic residues" evidence="5">
    <location>
        <begin position="1308"/>
        <end position="1320"/>
    </location>
</feature>
<dbReference type="Pfam" id="PF00078">
    <property type="entry name" value="RVT_1"/>
    <property type="match status" value="1"/>
</dbReference>
<feature type="region of interest" description="Disordered" evidence="5">
    <location>
        <begin position="2620"/>
        <end position="2662"/>
    </location>
</feature>
<feature type="compositionally biased region" description="Basic residues" evidence="5">
    <location>
        <begin position="1242"/>
        <end position="1251"/>
    </location>
</feature>
<dbReference type="InterPro" id="IPR001965">
    <property type="entry name" value="Znf_PHD"/>
</dbReference>
<name>A0A388LYH2_CHABU</name>
<gene>
    <name evidence="7" type="ORF">CBR_g45437</name>
</gene>
<evidence type="ECO:0000256" key="2">
    <source>
        <dbReference type="ARBA" id="ARBA00022771"/>
    </source>
</evidence>
<dbReference type="InterPro" id="IPR019787">
    <property type="entry name" value="Znf_PHD-finger"/>
</dbReference>
<proteinExistence type="predicted"/>
<dbReference type="PROSITE" id="PS50016">
    <property type="entry name" value="ZF_PHD_2"/>
    <property type="match status" value="1"/>
</dbReference>
<evidence type="ECO:0000256" key="4">
    <source>
        <dbReference type="PROSITE-ProRule" id="PRU00146"/>
    </source>
</evidence>
<feature type="region of interest" description="Disordered" evidence="5">
    <location>
        <begin position="130"/>
        <end position="158"/>
    </location>
</feature>
<dbReference type="Gene3D" id="3.30.40.10">
    <property type="entry name" value="Zinc/RING finger domain, C3HC4 (zinc finger)"/>
    <property type="match status" value="1"/>
</dbReference>
<dbReference type="SMART" id="SM00249">
    <property type="entry name" value="PHD"/>
    <property type="match status" value="1"/>
</dbReference>
<feature type="compositionally biased region" description="Low complexity" evidence="5">
    <location>
        <begin position="1484"/>
        <end position="1498"/>
    </location>
</feature>
<evidence type="ECO:0000313" key="7">
    <source>
        <dbReference type="EMBL" id="GBG87380.1"/>
    </source>
</evidence>
<feature type="compositionally biased region" description="Low complexity" evidence="5">
    <location>
        <begin position="1321"/>
        <end position="1330"/>
    </location>
</feature>
<feature type="compositionally biased region" description="Basic residues" evidence="5">
    <location>
        <begin position="1268"/>
        <end position="1288"/>
    </location>
</feature>
<dbReference type="Gramene" id="GBG87380">
    <property type="protein sequence ID" value="GBG87380"/>
    <property type="gene ID" value="CBR_g45437"/>
</dbReference>
<feature type="region of interest" description="Disordered" evidence="5">
    <location>
        <begin position="1548"/>
        <end position="1586"/>
    </location>
</feature>
<dbReference type="SUPFAM" id="SSF57903">
    <property type="entry name" value="FYVE/PHD zinc finger"/>
    <property type="match status" value="1"/>
</dbReference>
<dbReference type="PANTHER" id="PTHR19446">
    <property type="entry name" value="REVERSE TRANSCRIPTASES"/>
    <property type="match status" value="1"/>
</dbReference>
<feature type="region of interest" description="Disordered" evidence="5">
    <location>
        <begin position="1812"/>
        <end position="1848"/>
    </location>
</feature>
<dbReference type="InterPro" id="IPR000477">
    <property type="entry name" value="RT_dom"/>
</dbReference>
<reference evidence="7 8" key="1">
    <citation type="journal article" date="2018" name="Cell">
        <title>The Chara Genome: Secondary Complexity and Implications for Plant Terrestrialization.</title>
        <authorList>
            <person name="Nishiyama T."/>
            <person name="Sakayama H."/>
            <person name="Vries J.D."/>
            <person name="Buschmann H."/>
            <person name="Saint-Marcoux D."/>
            <person name="Ullrich K.K."/>
            <person name="Haas F.B."/>
            <person name="Vanderstraeten L."/>
            <person name="Becker D."/>
            <person name="Lang D."/>
            <person name="Vosolsobe S."/>
            <person name="Rombauts S."/>
            <person name="Wilhelmsson P.K.I."/>
            <person name="Janitza P."/>
            <person name="Kern R."/>
            <person name="Heyl A."/>
            <person name="Rumpler F."/>
            <person name="Villalobos L.I.A.C."/>
            <person name="Clay J.M."/>
            <person name="Skokan R."/>
            <person name="Toyoda A."/>
            <person name="Suzuki Y."/>
            <person name="Kagoshima H."/>
            <person name="Schijlen E."/>
            <person name="Tajeshwar N."/>
            <person name="Catarino B."/>
            <person name="Hetherington A.J."/>
            <person name="Saltykova A."/>
            <person name="Bonnot C."/>
            <person name="Breuninger H."/>
            <person name="Symeonidi A."/>
            <person name="Radhakrishnan G.V."/>
            <person name="Van Nieuwerburgh F."/>
            <person name="Deforce D."/>
            <person name="Chang C."/>
            <person name="Karol K.G."/>
            <person name="Hedrich R."/>
            <person name="Ulvskov P."/>
            <person name="Glockner G."/>
            <person name="Delwiche C.F."/>
            <person name="Petrasek J."/>
            <person name="Van de Peer Y."/>
            <person name="Friml J."/>
            <person name="Beilby M."/>
            <person name="Dolan L."/>
            <person name="Kohara Y."/>
            <person name="Sugano S."/>
            <person name="Fujiyama A."/>
            <person name="Delaux P.-M."/>
            <person name="Quint M."/>
            <person name="TheiBen G."/>
            <person name="Hagemann M."/>
            <person name="Harholt J."/>
            <person name="Dunand C."/>
            <person name="Zachgo S."/>
            <person name="Langdale J."/>
            <person name="Maumus F."/>
            <person name="Straeten D.V.D."/>
            <person name="Gould S.B."/>
            <person name="Rensing S.A."/>
        </authorList>
    </citation>
    <scope>NUCLEOTIDE SEQUENCE [LARGE SCALE GENOMIC DNA]</scope>
    <source>
        <strain evidence="7 8">S276</strain>
    </source>
</reference>
<feature type="region of interest" description="Disordered" evidence="5">
    <location>
        <begin position="1373"/>
        <end position="1410"/>
    </location>
</feature>
<feature type="region of interest" description="Disordered" evidence="5">
    <location>
        <begin position="1620"/>
        <end position="1697"/>
    </location>
</feature>
<evidence type="ECO:0000256" key="5">
    <source>
        <dbReference type="SAM" id="MobiDB-lite"/>
    </source>
</evidence>
<feature type="region of interest" description="Disordered" evidence="5">
    <location>
        <begin position="2299"/>
        <end position="2323"/>
    </location>
</feature>
<feature type="region of interest" description="Disordered" evidence="5">
    <location>
        <begin position="1196"/>
        <end position="1331"/>
    </location>
</feature>
<dbReference type="STRING" id="69332.A0A388LYH2"/>
<feature type="compositionally biased region" description="Polar residues" evidence="5">
    <location>
        <begin position="130"/>
        <end position="145"/>
    </location>
</feature>